<evidence type="ECO:0000259" key="4">
    <source>
        <dbReference type="Pfam" id="PF00550"/>
    </source>
</evidence>
<dbReference type="InterPro" id="IPR045851">
    <property type="entry name" value="AMP-bd_C_sf"/>
</dbReference>
<protein>
    <recommendedName>
        <fullName evidence="7">Carrier domain-containing protein</fullName>
    </recommendedName>
</protein>
<dbReference type="InterPro" id="IPR042099">
    <property type="entry name" value="ANL_N_sf"/>
</dbReference>
<dbReference type="SUPFAM" id="SSF56801">
    <property type="entry name" value="Acetyl-CoA synthetase-like"/>
    <property type="match status" value="1"/>
</dbReference>
<dbReference type="CDD" id="cd05930">
    <property type="entry name" value="A_NRPS"/>
    <property type="match status" value="1"/>
</dbReference>
<name>A0ABP1QI96_9HEXA</name>
<evidence type="ECO:0000256" key="1">
    <source>
        <dbReference type="ARBA" id="ARBA00022450"/>
    </source>
</evidence>
<dbReference type="Pfam" id="PF00501">
    <property type="entry name" value="AMP-binding"/>
    <property type="match status" value="1"/>
</dbReference>
<accession>A0ABP1QI96</accession>
<dbReference type="Gene3D" id="3.40.630.30">
    <property type="match status" value="1"/>
</dbReference>
<evidence type="ECO:0000256" key="2">
    <source>
        <dbReference type="ARBA" id="ARBA00022553"/>
    </source>
</evidence>
<dbReference type="PROSITE" id="PS00455">
    <property type="entry name" value="AMP_BINDING"/>
    <property type="match status" value="1"/>
</dbReference>
<proteinExistence type="predicted"/>
<feature type="domain" description="AMP-dependent synthetase/ligase" evidence="3">
    <location>
        <begin position="73"/>
        <end position="453"/>
    </location>
</feature>
<dbReference type="Pfam" id="PF00550">
    <property type="entry name" value="PP-binding"/>
    <property type="match status" value="1"/>
</dbReference>
<dbReference type="SUPFAM" id="SSF47336">
    <property type="entry name" value="ACP-like"/>
    <property type="match status" value="1"/>
</dbReference>
<evidence type="ECO:0000313" key="5">
    <source>
        <dbReference type="EMBL" id="CAL8104334.1"/>
    </source>
</evidence>
<dbReference type="EMBL" id="CAXLJM020000035">
    <property type="protein sequence ID" value="CAL8104334.1"/>
    <property type="molecule type" value="Genomic_DNA"/>
</dbReference>
<dbReference type="InterPro" id="IPR009081">
    <property type="entry name" value="PP-bd_ACP"/>
</dbReference>
<evidence type="ECO:0000259" key="3">
    <source>
        <dbReference type="Pfam" id="PF00501"/>
    </source>
</evidence>
<reference evidence="5 6" key="1">
    <citation type="submission" date="2024-08" db="EMBL/GenBank/DDBJ databases">
        <authorList>
            <person name="Cucini C."/>
            <person name="Frati F."/>
        </authorList>
    </citation>
    <scope>NUCLEOTIDE SEQUENCE [LARGE SCALE GENOMIC DNA]</scope>
</reference>
<dbReference type="InterPro" id="IPR020845">
    <property type="entry name" value="AMP-binding_CS"/>
</dbReference>
<dbReference type="Gene3D" id="3.40.50.12780">
    <property type="entry name" value="N-terminal domain of ligase-like"/>
    <property type="match status" value="1"/>
</dbReference>
<keyword evidence="1" id="KW-0596">Phosphopantetheine</keyword>
<dbReference type="PANTHER" id="PTHR44845:SF6">
    <property type="entry name" value="BETA-ALANINE-ACTIVATING ENZYME"/>
    <property type="match status" value="1"/>
</dbReference>
<dbReference type="Gene3D" id="1.10.1200.10">
    <property type="entry name" value="ACP-like"/>
    <property type="match status" value="1"/>
</dbReference>
<sequence>MIVRMLKSKISSRTVSTVSSVEPTDILVEVEGPDHDEGKLHRLLEGPVRSFPGNASLAQYFSVGFVEGRISEGQVAIIHDEKRFTFKDIEETSTRLAEVIKESVKNTKNLNPDNDSVIAVCLPPSEKLIFVLFAIHKIGATYVPIDVSFPEDRVFKIVKDCKPLLIISDHQTKYVGKFGIVKEQNKVVTVQDLLTQVAEKSSETEAGPASTSSKLAFSPLPGLPIVAERAAIILYTSGSSGEPKGVRLGHRAVMNRLSWQWQEFPYTPDEVCAFKTSLTFVDSVPEIFGPLLQGYPIVIFEKHVVSEPPIFMEKLSLHKITRVTLVPSLLRAIFQTLTLTDTAHGIGLLSTVKLWICSGEPLPFDLVSEFFELYPRRYTLANFYGSTEITGDVTYVAYNTREEAYKKVVEKKIPIGVPVHNTVIYVLDKEMNMAENGDVGEIYVAGYNLASNYVGGANPDKFVENSYTRTTAFKTLYRTGDYGRIGRTQDGTRMLFYEGRVDSQIKVRGQRIDLAEVELALSEIHLIQKVVVLCYRPGQEEQMILAYVVPLEPSVTIDRLEPMIAKRLRDYERPIIKFVDNIPLLVNGKTDRQRLLKMFEKQLNHKEEFEDWNTLDIPETKVHETKVLFRVMAEVTGTSVETLAENIDNSFFNVGGTSLNAVTVVVKLRAHHLFISLRDFVHAKNIRHILLAVSMMEEQVESEESLESASRADSHVTNRFSINALQETDKEEVLHTISYSFSKKGDLEAYTKSSYEEFRMMIESIWTELVSKGYSFVLRRAKDEKCIGVSLNFDVYDEPEKIEASQGIAYCLDMLEFIESRQRQKLPKGRGKLIHSFMMGTPDDVDEGESVAAVEAMEDHVLRMAHEKQFMGVLTTNTNPLTRQIDLDIHGYEVLNEYQVNKYIAPDGTKPFLMAPDSFVVVCCWKQIPGNQMDMF</sequence>
<dbReference type="Gene3D" id="3.30.300.30">
    <property type="match status" value="1"/>
</dbReference>
<evidence type="ECO:0008006" key="7">
    <source>
        <dbReference type="Google" id="ProtNLM"/>
    </source>
</evidence>
<organism evidence="5 6">
    <name type="scientific">Orchesella dallaii</name>
    <dbReference type="NCBI Taxonomy" id="48710"/>
    <lineage>
        <taxon>Eukaryota</taxon>
        <taxon>Metazoa</taxon>
        <taxon>Ecdysozoa</taxon>
        <taxon>Arthropoda</taxon>
        <taxon>Hexapoda</taxon>
        <taxon>Collembola</taxon>
        <taxon>Entomobryomorpha</taxon>
        <taxon>Entomobryoidea</taxon>
        <taxon>Orchesellidae</taxon>
        <taxon>Orchesellinae</taxon>
        <taxon>Orchesella</taxon>
    </lineage>
</organism>
<dbReference type="Proteomes" id="UP001642540">
    <property type="component" value="Unassembled WGS sequence"/>
</dbReference>
<comment type="caution">
    <text evidence="5">The sequence shown here is derived from an EMBL/GenBank/DDBJ whole genome shotgun (WGS) entry which is preliminary data.</text>
</comment>
<dbReference type="PANTHER" id="PTHR44845">
    <property type="entry name" value="CARRIER DOMAIN-CONTAINING PROTEIN"/>
    <property type="match status" value="1"/>
</dbReference>
<keyword evidence="2" id="KW-0597">Phosphoprotein</keyword>
<evidence type="ECO:0000313" key="6">
    <source>
        <dbReference type="Proteomes" id="UP001642540"/>
    </source>
</evidence>
<keyword evidence="6" id="KW-1185">Reference proteome</keyword>
<dbReference type="InterPro" id="IPR036736">
    <property type="entry name" value="ACP-like_sf"/>
</dbReference>
<feature type="domain" description="Carrier" evidence="4">
    <location>
        <begin position="628"/>
        <end position="689"/>
    </location>
</feature>
<gene>
    <name evidence="5" type="ORF">ODALV1_LOCUS11720</name>
</gene>
<dbReference type="InterPro" id="IPR000873">
    <property type="entry name" value="AMP-dep_synth/lig_dom"/>
</dbReference>